<dbReference type="AlphaFoldDB" id="A0A4Z1CCC6"/>
<keyword evidence="5 10" id="KW-0472">Membrane</keyword>
<dbReference type="EMBL" id="SRRO01000001">
    <property type="protein sequence ID" value="TGN65316.1"/>
    <property type="molecule type" value="Genomic_DNA"/>
</dbReference>
<keyword evidence="10" id="KW-0406">Ion transport</keyword>
<reference evidence="11 12" key="1">
    <citation type="submission" date="2019-04" db="EMBL/GenBank/DDBJ databases">
        <title>Three New Species of Nocardioides, Nocardioides euryhalodurans sp. nov., Nocardioides seonyuensis sp. nov. and Nocardioides eburneoflavus sp. nov. Isolated from Soil.</title>
        <authorList>
            <person name="Roh S.G."/>
            <person name="Lee C."/>
            <person name="Kim M.-K."/>
            <person name="Kim S.B."/>
        </authorList>
    </citation>
    <scope>NUCLEOTIDE SEQUENCE [LARGE SCALE GENOMIC DNA]</scope>
    <source>
        <strain evidence="11 12">MMS17-SY213</strain>
    </source>
</reference>
<comment type="similarity">
    <text evidence="7 10">Belongs to the fluoride channel Fluc/FEX (TC 1.A.43) family.</text>
</comment>
<name>A0A4Z1CCC6_9ACTN</name>
<comment type="caution">
    <text evidence="11">The sequence shown here is derived from an EMBL/GenBank/DDBJ whole genome shotgun (WGS) entry which is preliminary data.</text>
</comment>
<evidence type="ECO:0000256" key="5">
    <source>
        <dbReference type="ARBA" id="ARBA00023136"/>
    </source>
</evidence>
<evidence type="ECO:0000256" key="8">
    <source>
        <dbReference type="ARBA" id="ARBA00035585"/>
    </source>
</evidence>
<evidence type="ECO:0000256" key="6">
    <source>
        <dbReference type="ARBA" id="ARBA00023303"/>
    </source>
</evidence>
<dbReference type="PANTHER" id="PTHR28259:SF1">
    <property type="entry name" value="FLUORIDE EXPORT PROTEIN 1-RELATED"/>
    <property type="match status" value="1"/>
</dbReference>
<evidence type="ECO:0000256" key="7">
    <source>
        <dbReference type="ARBA" id="ARBA00035120"/>
    </source>
</evidence>
<evidence type="ECO:0000256" key="10">
    <source>
        <dbReference type="HAMAP-Rule" id="MF_00454"/>
    </source>
</evidence>
<comment type="subcellular location">
    <subcellularLocation>
        <location evidence="1 10">Cell membrane</location>
        <topology evidence="1 10">Multi-pass membrane protein</topology>
    </subcellularLocation>
</comment>
<dbReference type="OrthoDB" id="4408652at2"/>
<evidence type="ECO:0000256" key="1">
    <source>
        <dbReference type="ARBA" id="ARBA00004651"/>
    </source>
</evidence>
<dbReference type="GO" id="GO:0062054">
    <property type="term" value="F:fluoride channel activity"/>
    <property type="evidence" value="ECO:0007669"/>
    <property type="project" value="UniProtKB-UniRule"/>
</dbReference>
<comment type="activity regulation">
    <text evidence="10">Na(+) is not transported, but it plays an essential structural role and its presence is essential for fluoride channel function.</text>
</comment>
<gene>
    <name evidence="10" type="primary">fluC</name>
    <name evidence="10" type="synonym">crcB</name>
    <name evidence="11" type="ORF">EXE59_16140</name>
</gene>
<feature type="transmembrane region" description="Helical" evidence="10">
    <location>
        <begin position="80"/>
        <end position="97"/>
    </location>
</feature>
<evidence type="ECO:0000256" key="4">
    <source>
        <dbReference type="ARBA" id="ARBA00022989"/>
    </source>
</evidence>
<feature type="transmembrane region" description="Helical" evidence="10">
    <location>
        <begin position="109"/>
        <end position="137"/>
    </location>
</feature>
<dbReference type="PANTHER" id="PTHR28259">
    <property type="entry name" value="FLUORIDE EXPORT PROTEIN 1-RELATED"/>
    <property type="match status" value="1"/>
</dbReference>
<protein>
    <recommendedName>
        <fullName evidence="10">Fluoride-specific ion channel FluC</fullName>
    </recommendedName>
</protein>
<keyword evidence="10" id="KW-0813">Transport</keyword>
<proteinExistence type="inferred from homology"/>
<evidence type="ECO:0000256" key="3">
    <source>
        <dbReference type="ARBA" id="ARBA00022692"/>
    </source>
</evidence>
<feature type="binding site" evidence="10">
    <location>
        <position position="87"/>
    </location>
    <ligand>
        <name>Na(+)</name>
        <dbReference type="ChEBI" id="CHEBI:29101"/>
        <note>structural</note>
    </ligand>
</feature>
<evidence type="ECO:0000256" key="9">
    <source>
        <dbReference type="ARBA" id="ARBA00049940"/>
    </source>
</evidence>
<keyword evidence="6 10" id="KW-0407">Ion channel</keyword>
<keyword evidence="4 10" id="KW-1133">Transmembrane helix</keyword>
<keyword evidence="10" id="KW-0915">Sodium</keyword>
<organism evidence="11 12">
    <name type="scientific">Nocardioides eburneiflavus</name>
    <dbReference type="NCBI Taxonomy" id="2518372"/>
    <lineage>
        <taxon>Bacteria</taxon>
        <taxon>Bacillati</taxon>
        <taxon>Actinomycetota</taxon>
        <taxon>Actinomycetes</taxon>
        <taxon>Propionibacteriales</taxon>
        <taxon>Nocardioidaceae</taxon>
        <taxon>Nocardioides</taxon>
    </lineage>
</organism>
<dbReference type="Proteomes" id="UP000297496">
    <property type="component" value="Unassembled WGS sequence"/>
</dbReference>
<accession>A0A4Z1CCC6</accession>
<evidence type="ECO:0000313" key="11">
    <source>
        <dbReference type="EMBL" id="TGN65316.1"/>
    </source>
</evidence>
<dbReference type="RefSeq" id="WP_135839813.1">
    <property type="nucleotide sequence ID" value="NZ_SRRO01000001.1"/>
</dbReference>
<comment type="catalytic activity">
    <reaction evidence="8">
        <text>fluoride(in) = fluoride(out)</text>
        <dbReference type="Rhea" id="RHEA:76159"/>
        <dbReference type="ChEBI" id="CHEBI:17051"/>
    </reaction>
    <physiologicalReaction direction="left-to-right" evidence="8">
        <dbReference type="Rhea" id="RHEA:76160"/>
    </physiologicalReaction>
</comment>
<comment type="function">
    <text evidence="9 10">Fluoride-specific ion channel. Important for reducing fluoride concentration in the cell, thus reducing its toxicity.</text>
</comment>
<dbReference type="HAMAP" id="MF_00454">
    <property type="entry name" value="FluC"/>
    <property type="match status" value="1"/>
</dbReference>
<evidence type="ECO:0000313" key="12">
    <source>
        <dbReference type="Proteomes" id="UP000297496"/>
    </source>
</evidence>
<dbReference type="InterPro" id="IPR003691">
    <property type="entry name" value="FluC"/>
</dbReference>
<sequence>MENDEKRPRGPLHADVLAVISAGGSLGSLGRWGVGELLPWSGTTFPWATFVVNVSGALALGVLMVFVLEVWRPHRYVRPFVGIGVLGGWTTFSTYALEARDLLAAGRPATAFAYVGGSLVAGLVAVWLGILAARLLVPSSHQEVPW</sequence>
<keyword evidence="2 10" id="KW-1003">Cell membrane</keyword>
<keyword evidence="12" id="KW-1185">Reference proteome</keyword>
<dbReference type="GO" id="GO:0005886">
    <property type="term" value="C:plasma membrane"/>
    <property type="evidence" value="ECO:0007669"/>
    <property type="project" value="UniProtKB-SubCell"/>
</dbReference>
<evidence type="ECO:0000256" key="2">
    <source>
        <dbReference type="ARBA" id="ARBA00022475"/>
    </source>
</evidence>
<dbReference type="Pfam" id="PF02537">
    <property type="entry name" value="CRCB"/>
    <property type="match status" value="1"/>
</dbReference>
<keyword evidence="3 10" id="KW-0812">Transmembrane</keyword>
<dbReference type="GO" id="GO:0140114">
    <property type="term" value="P:cellular detoxification of fluoride"/>
    <property type="evidence" value="ECO:0007669"/>
    <property type="project" value="UniProtKB-UniRule"/>
</dbReference>
<feature type="transmembrane region" description="Helical" evidence="10">
    <location>
        <begin position="12"/>
        <end position="33"/>
    </location>
</feature>
<dbReference type="GO" id="GO:0046872">
    <property type="term" value="F:metal ion binding"/>
    <property type="evidence" value="ECO:0007669"/>
    <property type="project" value="UniProtKB-KW"/>
</dbReference>
<feature type="transmembrane region" description="Helical" evidence="10">
    <location>
        <begin position="45"/>
        <end position="68"/>
    </location>
</feature>
<keyword evidence="10" id="KW-0479">Metal-binding</keyword>
<feature type="binding site" evidence="10">
    <location>
        <position position="90"/>
    </location>
    <ligand>
        <name>Na(+)</name>
        <dbReference type="ChEBI" id="CHEBI:29101"/>
        <note>structural</note>
    </ligand>
</feature>